<name>A0ACC2PSE9_9HYME</name>
<gene>
    <name evidence="1" type="ORF">QAD02_021312</name>
</gene>
<proteinExistence type="predicted"/>
<keyword evidence="2" id="KW-1185">Reference proteome</keyword>
<sequence length="182" mass="20287">MCAASPSSATPPRVRSHISAGCQEYNPTRSISSQDVDPRGGENKCETLQNFFEKFGRELELEQNHPNENVIITIDNGNMISTTESEQPYYIDQLNLTVDELLILKSALNSNPEGQNLVLNTELIRRTDVYPELSPEQVEELLKEPKALANSTELPDSNSTEAPIPEVSLLGDKDKMEIEELD</sequence>
<evidence type="ECO:0000313" key="2">
    <source>
        <dbReference type="Proteomes" id="UP001239111"/>
    </source>
</evidence>
<accession>A0ACC2PSE9</accession>
<protein>
    <submittedName>
        <fullName evidence="1">Uncharacterized protein</fullName>
    </submittedName>
</protein>
<dbReference type="EMBL" id="CM056741">
    <property type="protein sequence ID" value="KAJ8685519.1"/>
    <property type="molecule type" value="Genomic_DNA"/>
</dbReference>
<comment type="caution">
    <text evidence="1">The sequence shown here is derived from an EMBL/GenBank/DDBJ whole genome shotgun (WGS) entry which is preliminary data.</text>
</comment>
<reference evidence="1" key="1">
    <citation type="submission" date="2023-04" db="EMBL/GenBank/DDBJ databases">
        <title>A chromosome-level genome assembly of the parasitoid wasp Eretmocerus hayati.</title>
        <authorList>
            <person name="Zhong Y."/>
            <person name="Liu S."/>
            <person name="Liu Y."/>
        </authorList>
    </citation>
    <scope>NUCLEOTIDE SEQUENCE</scope>
    <source>
        <strain evidence="1">ZJU_SS_LIU_2023</strain>
    </source>
</reference>
<evidence type="ECO:0000313" key="1">
    <source>
        <dbReference type="EMBL" id="KAJ8685519.1"/>
    </source>
</evidence>
<dbReference type="Proteomes" id="UP001239111">
    <property type="component" value="Chromosome 1"/>
</dbReference>
<organism evidence="1 2">
    <name type="scientific">Eretmocerus hayati</name>
    <dbReference type="NCBI Taxonomy" id="131215"/>
    <lineage>
        <taxon>Eukaryota</taxon>
        <taxon>Metazoa</taxon>
        <taxon>Ecdysozoa</taxon>
        <taxon>Arthropoda</taxon>
        <taxon>Hexapoda</taxon>
        <taxon>Insecta</taxon>
        <taxon>Pterygota</taxon>
        <taxon>Neoptera</taxon>
        <taxon>Endopterygota</taxon>
        <taxon>Hymenoptera</taxon>
        <taxon>Apocrita</taxon>
        <taxon>Proctotrupomorpha</taxon>
        <taxon>Chalcidoidea</taxon>
        <taxon>Aphelinidae</taxon>
        <taxon>Aphelininae</taxon>
        <taxon>Eretmocerus</taxon>
    </lineage>
</organism>